<dbReference type="AlphaFoldDB" id="A0A9P9EL40"/>
<dbReference type="SUPFAM" id="SSF52540">
    <property type="entry name" value="P-loop containing nucleoside triphosphate hydrolases"/>
    <property type="match status" value="1"/>
</dbReference>
<evidence type="ECO:0000313" key="4">
    <source>
        <dbReference type="EMBL" id="KAH7139810.1"/>
    </source>
</evidence>
<dbReference type="Pfam" id="PF24883">
    <property type="entry name" value="NPHP3_N"/>
    <property type="match status" value="1"/>
</dbReference>
<evidence type="ECO:0000256" key="2">
    <source>
        <dbReference type="SAM" id="MobiDB-lite"/>
    </source>
</evidence>
<dbReference type="PANTHER" id="PTHR10039">
    <property type="entry name" value="AMELOGENIN"/>
    <property type="match status" value="1"/>
</dbReference>
<keyword evidence="5" id="KW-1185">Reference proteome</keyword>
<feature type="compositionally biased region" description="Polar residues" evidence="2">
    <location>
        <begin position="46"/>
        <end position="59"/>
    </location>
</feature>
<feature type="compositionally biased region" description="Polar residues" evidence="2">
    <location>
        <begin position="1117"/>
        <end position="1133"/>
    </location>
</feature>
<dbReference type="Proteomes" id="UP000717696">
    <property type="component" value="Unassembled WGS sequence"/>
</dbReference>
<accession>A0A9P9EL40</accession>
<dbReference type="InterPro" id="IPR029058">
    <property type="entry name" value="AB_hydrolase_fold"/>
</dbReference>
<feature type="domain" description="Nephrocystin 3-like N-terminal" evidence="3">
    <location>
        <begin position="413"/>
        <end position="594"/>
    </location>
</feature>
<feature type="compositionally biased region" description="Polar residues" evidence="2">
    <location>
        <begin position="360"/>
        <end position="370"/>
    </location>
</feature>
<gene>
    <name evidence="4" type="ORF">B0J13DRAFT_68001</name>
</gene>
<evidence type="ECO:0000313" key="5">
    <source>
        <dbReference type="Proteomes" id="UP000717696"/>
    </source>
</evidence>
<organism evidence="4 5">
    <name type="scientific">Dactylonectria estremocensis</name>
    <dbReference type="NCBI Taxonomy" id="1079267"/>
    <lineage>
        <taxon>Eukaryota</taxon>
        <taxon>Fungi</taxon>
        <taxon>Dikarya</taxon>
        <taxon>Ascomycota</taxon>
        <taxon>Pezizomycotina</taxon>
        <taxon>Sordariomycetes</taxon>
        <taxon>Hypocreomycetidae</taxon>
        <taxon>Hypocreales</taxon>
        <taxon>Nectriaceae</taxon>
        <taxon>Dactylonectria</taxon>
    </lineage>
</organism>
<proteinExistence type="predicted"/>
<feature type="compositionally biased region" description="Basic and acidic residues" evidence="2">
    <location>
        <begin position="1088"/>
        <end position="1101"/>
    </location>
</feature>
<feature type="region of interest" description="Disordered" evidence="2">
    <location>
        <begin position="354"/>
        <end position="385"/>
    </location>
</feature>
<dbReference type="PANTHER" id="PTHR10039:SF5">
    <property type="entry name" value="NACHT DOMAIN-CONTAINING PROTEIN"/>
    <property type="match status" value="1"/>
</dbReference>
<feature type="region of interest" description="Disordered" evidence="2">
    <location>
        <begin position="42"/>
        <end position="65"/>
    </location>
</feature>
<keyword evidence="1" id="KW-0677">Repeat</keyword>
<dbReference type="SUPFAM" id="SSF53474">
    <property type="entry name" value="alpha/beta-Hydrolases"/>
    <property type="match status" value="1"/>
</dbReference>
<reference evidence="4" key="1">
    <citation type="journal article" date="2021" name="Nat. Commun.">
        <title>Genetic determinants of endophytism in the Arabidopsis root mycobiome.</title>
        <authorList>
            <person name="Mesny F."/>
            <person name="Miyauchi S."/>
            <person name="Thiergart T."/>
            <person name="Pickel B."/>
            <person name="Atanasova L."/>
            <person name="Karlsson M."/>
            <person name="Huettel B."/>
            <person name="Barry K.W."/>
            <person name="Haridas S."/>
            <person name="Chen C."/>
            <person name="Bauer D."/>
            <person name="Andreopoulos W."/>
            <person name="Pangilinan J."/>
            <person name="LaButti K."/>
            <person name="Riley R."/>
            <person name="Lipzen A."/>
            <person name="Clum A."/>
            <person name="Drula E."/>
            <person name="Henrissat B."/>
            <person name="Kohler A."/>
            <person name="Grigoriev I.V."/>
            <person name="Martin F.M."/>
            <person name="Hacquard S."/>
        </authorList>
    </citation>
    <scope>NUCLEOTIDE SEQUENCE</scope>
    <source>
        <strain evidence="4">MPI-CAGE-AT-0021</strain>
    </source>
</reference>
<dbReference type="OrthoDB" id="7464126at2759"/>
<dbReference type="InterPro" id="IPR056884">
    <property type="entry name" value="NPHP3-like_N"/>
</dbReference>
<evidence type="ECO:0000259" key="3">
    <source>
        <dbReference type="Pfam" id="PF24883"/>
    </source>
</evidence>
<dbReference type="Gene3D" id="3.40.50.300">
    <property type="entry name" value="P-loop containing nucleotide triphosphate hydrolases"/>
    <property type="match status" value="1"/>
</dbReference>
<evidence type="ECO:0000256" key="1">
    <source>
        <dbReference type="ARBA" id="ARBA00022737"/>
    </source>
</evidence>
<dbReference type="EMBL" id="JAGMUU010000014">
    <property type="protein sequence ID" value="KAH7139810.1"/>
    <property type="molecule type" value="Genomic_DNA"/>
</dbReference>
<comment type="caution">
    <text evidence="4">The sequence shown here is derived from an EMBL/GenBank/DDBJ whole genome shotgun (WGS) entry which is preliminary data.</text>
</comment>
<feature type="region of interest" description="Disordered" evidence="2">
    <location>
        <begin position="1077"/>
        <end position="1142"/>
    </location>
</feature>
<dbReference type="Gene3D" id="3.40.50.1820">
    <property type="entry name" value="alpha/beta hydrolase"/>
    <property type="match status" value="1"/>
</dbReference>
<dbReference type="InterPro" id="IPR027417">
    <property type="entry name" value="P-loop_NTPase"/>
</dbReference>
<name>A0A9P9EL40_9HYPO</name>
<protein>
    <recommendedName>
        <fullName evidence="3">Nephrocystin 3-like N-terminal domain-containing protein</fullName>
    </recommendedName>
</protein>
<sequence length="1170" mass="131262">MLGLINDTGLSVIYQPPTGLPVVDIVIIHGLKGHPYKTWTSKKDLGQQSAAPRLSQTETPDTEKDGKMKFWHRPLSWRSSTKFSTHETSSDRLHLVAADRIKSGDAAAGPALFWPFDLLPQQCPQARVLTYGYDTKITKYMAGGTNKNSILSHSKDFMFALGRERVHGRQLIFVCHSLGGIVTKEMLARSSVSTEPIYKSIVQSTAAVIFLGTPHWGSPELSAVGEKARSILTMMRMETTSAMLDALGLKTTDLERAQESFSRLWQEYDFRVKTFQEGLSLTGVNVGILGSKVVPHLSSLIGDEREHAETLQANHLEMCRFYGLNDPNYLKLAGEIQLIYHSIVELNARQVSKNEDYSPAQPSLDPTHQSLKVRKPENPSGDDLNELEKSCLESLRFPRMNNRHRTIGSPMQDTCIWLFEHHEFERWLNNVSHKDGDNLIWLRGKPGSGKSVLMKEAFRQITLKQRSLGFCTAAFFFNAKGEPLEHSHVGLLRSLLYQLLPHYRQHLPEFCKVWEEKGKAECLADSDLPWEESVLKSLLITIFSDRPAKKAKILIDAVDECDADDYWRLIHFMRELTSPVSKTQGGLSVCMSGRFFPVLHFFIPIIVDDRNGHDIEKYVDQRFEYTIATSGTAWTLPLRKKVLDLSGGVFLWVVLVVDDLIKKWGEGKSLQYLLGRLGVVPQELETMFAEMFTGLDLETKPLTLRLFQWATLATKPLRLHEWHHILAFIKEPPPLSLKAWGNSIEVTGDDEQLERQIKSLSRGLLQVSTMSAAEEQQDKAYEVMSVRAGAGSFDLENGETRVIEVIHESVREFFLKGRGFSILDPLVEPNAVGNGHLSIMKTCLDYLHIDELDTLIVARNLQAQVAQTPVPFPPPGGNQAQIHSHEPHVSVQQDTAEAQSLNGLPQVSIFACRIGFPCATTIPSPVGEQRQEFNQNFTFDSLREMFPQEMTVDVGSWITTTRNVYDQGSSGLHLRESTGCPSITGQSQTLQGYPALLPYATFQLFKHARLAQATGANMTPTMDRLKEASTWMRWVALREDIPVGTGFAECVAMYESLEPGGFELAVSLDDAAYHQISVGRKHNHNTKRNREDSLGEQDHMRSPKRSLPSAPIRPTLWTFSDTPDTPENPSTENPFGDQRTFTFPARRRGSTSVASFSSAASSHSEVIIQL</sequence>